<reference evidence="1 2" key="1">
    <citation type="submission" date="2017-05" db="EMBL/GenBank/DDBJ databases">
        <authorList>
            <person name="Varghese N."/>
            <person name="Submissions S."/>
        </authorList>
    </citation>
    <scope>NUCLEOTIDE SEQUENCE [LARGE SCALE GENOMIC DNA]</scope>
    <source>
        <strain evidence="1 2">DSM 46834</strain>
    </source>
</reference>
<accession>A0A521E0N1</accession>
<sequence>MTAPSRTLPDFPTLDRSISAALAALRLARAVSTRSRDDDSARAAEDAESRLNGLLECRLAAQRR</sequence>
<dbReference type="EMBL" id="FXTJ01000004">
    <property type="protein sequence ID" value="SMO77523.1"/>
    <property type="molecule type" value="Genomic_DNA"/>
</dbReference>
<proteinExistence type="predicted"/>
<evidence type="ECO:0000313" key="2">
    <source>
        <dbReference type="Proteomes" id="UP000317484"/>
    </source>
</evidence>
<name>A0A521E0N1_9ACTN</name>
<dbReference type="AlphaFoldDB" id="A0A521E0N1"/>
<organism evidence="1 2">
    <name type="scientific">Geodermatophilus aquaeductus</name>
    <dbReference type="NCBI Taxonomy" id="1564161"/>
    <lineage>
        <taxon>Bacteria</taxon>
        <taxon>Bacillati</taxon>
        <taxon>Actinomycetota</taxon>
        <taxon>Actinomycetes</taxon>
        <taxon>Geodermatophilales</taxon>
        <taxon>Geodermatophilaceae</taxon>
        <taxon>Geodermatophilus</taxon>
    </lineage>
</organism>
<dbReference type="RefSeq" id="WP_142458700.1">
    <property type="nucleotide sequence ID" value="NZ_FXTJ01000004.1"/>
</dbReference>
<dbReference type="Proteomes" id="UP000317484">
    <property type="component" value="Unassembled WGS sequence"/>
</dbReference>
<keyword evidence="2" id="KW-1185">Reference proteome</keyword>
<protein>
    <submittedName>
        <fullName evidence="1">Uncharacterized protein</fullName>
    </submittedName>
</protein>
<gene>
    <name evidence="1" type="ORF">SAMN06273567_10481</name>
</gene>
<evidence type="ECO:0000313" key="1">
    <source>
        <dbReference type="EMBL" id="SMO77523.1"/>
    </source>
</evidence>